<dbReference type="AlphaFoldDB" id="A0A1D1ZN67"/>
<feature type="non-terminal residue" evidence="1">
    <location>
        <position position="1"/>
    </location>
</feature>
<accession>A0A1D1ZN67</accession>
<organism evidence="1">
    <name type="scientific">Auxenochlorella protothecoides</name>
    <name type="common">Green microalga</name>
    <name type="synonym">Chlorella protothecoides</name>
    <dbReference type="NCBI Taxonomy" id="3075"/>
    <lineage>
        <taxon>Eukaryota</taxon>
        <taxon>Viridiplantae</taxon>
        <taxon>Chlorophyta</taxon>
        <taxon>core chlorophytes</taxon>
        <taxon>Trebouxiophyceae</taxon>
        <taxon>Chlorellales</taxon>
        <taxon>Chlorellaceae</taxon>
        <taxon>Auxenochlorella</taxon>
    </lineage>
</organism>
<protein>
    <submittedName>
        <fullName evidence="1">Uncharacterized protein</fullName>
    </submittedName>
</protein>
<proteinExistence type="predicted"/>
<name>A0A1D1ZN67_AUXPR</name>
<dbReference type="EMBL" id="GDKF01010192">
    <property type="protein sequence ID" value="JAT68430.1"/>
    <property type="molecule type" value="Transcribed_RNA"/>
</dbReference>
<reference evidence="1" key="1">
    <citation type="submission" date="2015-08" db="EMBL/GenBank/DDBJ databases">
        <authorList>
            <person name="Babu N.S."/>
            <person name="Beckwith C.J."/>
            <person name="Beseler K.G."/>
            <person name="Brison A."/>
            <person name="Carone J.V."/>
            <person name="Caskin T.P."/>
            <person name="Diamond M."/>
            <person name="Durham M.E."/>
            <person name="Foxe J.M."/>
            <person name="Go M."/>
            <person name="Henderson B.A."/>
            <person name="Jones I.B."/>
            <person name="McGettigan J.A."/>
            <person name="Micheletti S.J."/>
            <person name="Nasrallah M.E."/>
            <person name="Ortiz D."/>
            <person name="Piller C.R."/>
            <person name="Privatt S.R."/>
            <person name="Schneider S.L."/>
            <person name="Sharp S."/>
            <person name="Smith T.C."/>
            <person name="Stanton J.D."/>
            <person name="Ullery H.E."/>
            <person name="Wilson R.J."/>
            <person name="Serrano M.G."/>
            <person name="Buck G."/>
            <person name="Lee V."/>
            <person name="Wang Y."/>
            <person name="Carvalho R."/>
            <person name="Voegtly L."/>
            <person name="Shi R."/>
            <person name="Duckworth R."/>
            <person name="Johnson A."/>
            <person name="Loviza R."/>
            <person name="Walstead R."/>
            <person name="Shah Z."/>
            <person name="Kiflezghi M."/>
            <person name="Wade K."/>
            <person name="Ball S.L."/>
            <person name="Bradley K.W."/>
            <person name="Asai D.J."/>
            <person name="Bowman C.A."/>
            <person name="Russell D.A."/>
            <person name="Pope W.H."/>
            <person name="Jacobs-Sera D."/>
            <person name="Hendrix R.W."/>
            <person name="Hatfull G.F."/>
        </authorList>
    </citation>
    <scope>NUCLEOTIDE SEQUENCE</scope>
</reference>
<evidence type="ECO:0000313" key="1">
    <source>
        <dbReference type="EMBL" id="JAT68430.1"/>
    </source>
</evidence>
<sequence length="184" mass="21010">WRVVLGLKGEKQHQAFPSALNTASEGRRHGKRARAASSHHPVYQTMAMGPTSNVYTAAKNNPEVLGRRRRRVEALESRMTQMVTENCRRRPSWPEEKIRQMDQHCRLNGLRCVMWDDEAAGFYLLLKWDWECNRPAQPTEGSDANGPGWWCNVKRIVGLPLLDPSLPDEGLAAWIDEHTMAIHS</sequence>
<gene>
    <name evidence="1" type="ORF">g.18249</name>
</gene>